<dbReference type="OrthoDB" id="2080138at2"/>
<proteinExistence type="predicted"/>
<organism evidence="2 3">
    <name type="scientific">Frigidibacter albus</name>
    <dbReference type="NCBI Taxonomy" id="1465486"/>
    <lineage>
        <taxon>Bacteria</taxon>
        <taxon>Pseudomonadati</taxon>
        <taxon>Pseudomonadota</taxon>
        <taxon>Alphaproteobacteria</taxon>
        <taxon>Rhodobacterales</taxon>
        <taxon>Paracoccaceae</taxon>
        <taxon>Frigidibacter</taxon>
    </lineage>
</organism>
<sequence>MDQETTGAWLLHHDQKLMATDSAYFESITTAGRSARLLSVISKEKQTTVDAERLSALAQTLGIRKHELRGLLHELSEQGTVDVSENGGVSVLGVTQRSLLSHATEIFKSQKPSGLEQAALDLAERGSRAPVKRSDCEQEISDTYRLSISQLSDLFSQSEQIGFTDYEGAGEDRLYFNGSLFRRDQAKKAKYLLENMSPQDQQRLHEAEALMQSRGCVQAGELRRVLGDQLWRNLHQIGFFEVSTVTNEHGQTEFVTKPEAISKFMPCGLADMLDDAKALSASLTYGIVKSSSSRGRVNNPSALMDRLIYRGYVEGWAEALKEDYKILERRGVVTVTQSDRGYRLTLDKPEIGQMAKALILKGDAIQVVAEAAVGNTAYQFGGPESSRQAERKKTVSEPSSGVSRSLNVLRRR</sequence>
<gene>
    <name evidence="2" type="ORF">GS660_18840</name>
</gene>
<dbReference type="Proteomes" id="UP000477083">
    <property type="component" value="Unassembled WGS sequence"/>
</dbReference>
<keyword evidence="3" id="KW-1185">Reference proteome</keyword>
<dbReference type="AlphaFoldDB" id="A0A6L8VNT9"/>
<protein>
    <submittedName>
        <fullName evidence="2">Uncharacterized protein</fullName>
    </submittedName>
</protein>
<reference evidence="2 3" key="1">
    <citation type="submission" date="2020-01" db="EMBL/GenBank/DDBJ databases">
        <title>Frigidibacter albus SP32T (=CGMCC 1.13995T).</title>
        <authorList>
            <person name="Liao X."/>
        </authorList>
    </citation>
    <scope>NUCLEOTIDE SEQUENCE [LARGE SCALE GENOMIC DNA]</scope>
    <source>
        <strain evidence="2 3">SP32</strain>
    </source>
</reference>
<dbReference type="EMBL" id="WWNR01000017">
    <property type="protein sequence ID" value="MZQ91152.1"/>
    <property type="molecule type" value="Genomic_DNA"/>
</dbReference>
<feature type="region of interest" description="Disordered" evidence="1">
    <location>
        <begin position="379"/>
        <end position="412"/>
    </location>
</feature>
<accession>A0A6L8VNT9</accession>
<evidence type="ECO:0000256" key="1">
    <source>
        <dbReference type="SAM" id="MobiDB-lite"/>
    </source>
</evidence>
<feature type="compositionally biased region" description="Polar residues" evidence="1">
    <location>
        <begin position="396"/>
        <end position="406"/>
    </location>
</feature>
<comment type="caution">
    <text evidence="2">The sequence shown here is derived from an EMBL/GenBank/DDBJ whole genome shotgun (WGS) entry which is preliminary data.</text>
</comment>
<dbReference type="RefSeq" id="WP_161348538.1">
    <property type="nucleotide sequence ID" value="NZ_BMGW01000017.1"/>
</dbReference>
<name>A0A6L8VNT9_9RHOB</name>
<evidence type="ECO:0000313" key="2">
    <source>
        <dbReference type="EMBL" id="MZQ91152.1"/>
    </source>
</evidence>
<evidence type="ECO:0000313" key="3">
    <source>
        <dbReference type="Proteomes" id="UP000477083"/>
    </source>
</evidence>